<accession>A0A238JXA3</accession>
<feature type="domain" description="DUF3592" evidence="2">
    <location>
        <begin position="53"/>
        <end position="137"/>
    </location>
</feature>
<reference evidence="4" key="1">
    <citation type="submission" date="2017-05" db="EMBL/GenBank/DDBJ databases">
        <authorList>
            <person name="Rodrigo-Torres L."/>
            <person name="Arahal R. D."/>
            <person name="Lucena T."/>
        </authorList>
    </citation>
    <scope>NUCLEOTIDE SEQUENCE [LARGE SCALE GENOMIC DNA]</scope>
    <source>
        <strain evidence="4">CECT 8621</strain>
    </source>
</reference>
<proteinExistence type="predicted"/>
<protein>
    <recommendedName>
        <fullName evidence="2">DUF3592 domain-containing protein</fullName>
    </recommendedName>
</protein>
<gene>
    <name evidence="3" type="ORF">COL8621_01326</name>
</gene>
<feature type="transmembrane region" description="Helical" evidence="1">
    <location>
        <begin position="144"/>
        <end position="165"/>
    </location>
</feature>
<evidence type="ECO:0000256" key="1">
    <source>
        <dbReference type="SAM" id="Phobius"/>
    </source>
</evidence>
<dbReference type="OrthoDB" id="9181666at2"/>
<keyword evidence="1" id="KW-0812">Transmembrane</keyword>
<keyword evidence="1" id="KW-1133">Transmembrane helix</keyword>
<dbReference type="InterPro" id="IPR021994">
    <property type="entry name" value="DUF3592"/>
</dbReference>
<dbReference type="RefSeq" id="WP_093966458.1">
    <property type="nucleotide sequence ID" value="NZ_FXYE01000001.1"/>
</dbReference>
<dbReference type="AlphaFoldDB" id="A0A238JXA3"/>
<dbReference type="Pfam" id="PF12158">
    <property type="entry name" value="DUF3592"/>
    <property type="match status" value="1"/>
</dbReference>
<keyword evidence="1" id="KW-0472">Membrane</keyword>
<organism evidence="3 4">
    <name type="scientific">Actibacterium lipolyticum</name>
    <dbReference type="NCBI Taxonomy" id="1524263"/>
    <lineage>
        <taxon>Bacteria</taxon>
        <taxon>Pseudomonadati</taxon>
        <taxon>Pseudomonadota</taxon>
        <taxon>Alphaproteobacteria</taxon>
        <taxon>Rhodobacterales</taxon>
        <taxon>Roseobacteraceae</taxon>
        <taxon>Actibacterium</taxon>
    </lineage>
</organism>
<keyword evidence="4" id="KW-1185">Reference proteome</keyword>
<evidence type="ECO:0000259" key="2">
    <source>
        <dbReference type="Pfam" id="PF12158"/>
    </source>
</evidence>
<sequence length="178" mass="20658">MEDEDTGKDGSFLGNAIITLIALGFVVALFPLASMTFKPVLDSLNATDWEVADAVVISSYVDVAERRQYKLVTQYRYDWNDQEHRSDQVFFDNTVGVRRNYYHNTNRELLRHLDEDKPIQIWINPQKPEQAVIYRHIRWDKFGANLFFFAIWSSLTFVLVGMFWAGVGPKVMSWATGR</sequence>
<feature type="transmembrane region" description="Helical" evidence="1">
    <location>
        <begin position="12"/>
        <end position="33"/>
    </location>
</feature>
<dbReference type="Proteomes" id="UP000202922">
    <property type="component" value="Unassembled WGS sequence"/>
</dbReference>
<evidence type="ECO:0000313" key="4">
    <source>
        <dbReference type="Proteomes" id="UP000202922"/>
    </source>
</evidence>
<name>A0A238JXA3_9RHOB</name>
<evidence type="ECO:0000313" key="3">
    <source>
        <dbReference type="EMBL" id="SMX34472.1"/>
    </source>
</evidence>
<dbReference type="EMBL" id="FXYE01000001">
    <property type="protein sequence ID" value="SMX34472.1"/>
    <property type="molecule type" value="Genomic_DNA"/>
</dbReference>